<dbReference type="Proteomes" id="UP001530293">
    <property type="component" value="Unassembled WGS sequence"/>
</dbReference>
<dbReference type="AlphaFoldDB" id="A0ABD3MI43"/>
<comment type="similarity">
    <text evidence="2">Belongs to the glycosyltransferase 31 family. Beta3-Gal-T subfamily.</text>
</comment>
<name>A0ABD3MI43_9STRA</name>
<evidence type="ECO:0000256" key="4">
    <source>
        <dbReference type="ARBA" id="ARBA00022968"/>
    </source>
</evidence>
<keyword evidence="6 8" id="KW-0472">Membrane</keyword>
<keyword evidence="10" id="KW-1185">Reference proteome</keyword>
<accession>A0ABD3MI43</accession>
<evidence type="ECO:0000313" key="10">
    <source>
        <dbReference type="Proteomes" id="UP001530293"/>
    </source>
</evidence>
<feature type="transmembrane region" description="Helical" evidence="8">
    <location>
        <begin position="50"/>
        <end position="68"/>
    </location>
</feature>
<evidence type="ECO:0000256" key="8">
    <source>
        <dbReference type="SAM" id="Phobius"/>
    </source>
</evidence>
<feature type="compositionally biased region" description="Basic residues" evidence="7">
    <location>
        <begin position="1"/>
        <end position="13"/>
    </location>
</feature>
<protein>
    <submittedName>
        <fullName evidence="9">Uncharacterized protein</fullName>
    </submittedName>
</protein>
<evidence type="ECO:0000256" key="5">
    <source>
        <dbReference type="ARBA" id="ARBA00022989"/>
    </source>
</evidence>
<comment type="caution">
    <text evidence="9">The sequence shown here is derived from an EMBL/GenBank/DDBJ whole genome shotgun (WGS) entry which is preliminary data.</text>
</comment>
<organism evidence="9 10">
    <name type="scientific">Discostella pseudostelligera</name>
    <dbReference type="NCBI Taxonomy" id="259834"/>
    <lineage>
        <taxon>Eukaryota</taxon>
        <taxon>Sar</taxon>
        <taxon>Stramenopiles</taxon>
        <taxon>Ochrophyta</taxon>
        <taxon>Bacillariophyta</taxon>
        <taxon>Coscinodiscophyceae</taxon>
        <taxon>Thalassiosirophycidae</taxon>
        <taxon>Stephanodiscales</taxon>
        <taxon>Stephanodiscaceae</taxon>
        <taxon>Discostella</taxon>
    </lineage>
</organism>
<keyword evidence="3 8" id="KW-0812">Transmembrane</keyword>
<dbReference type="EMBL" id="JALLBG020000134">
    <property type="protein sequence ID" value="KAL3762548.1"/>
    <property type="molecule type" value="Genomic_DNA"/>
</dbReference>
<evidence type="ECO:0000313" key="9">
    <source>
        <dbReference type="EMBL" id="KAL3762548.1"/>
    </source>
</evidence>
<gene>
    <name evidence="9" type="ORF">ACHAWU_002420</name>
</gene>
<evidence type="ECO:0000256" key="7">
    <source>
        <dbReference type="SAM" id="MobiDB-lite"/>
    </source>
</evidence>
<keyword evidence="4" id="KW-0735">Signal-anchor</keyword>
<comment type="subcellular location">
    <subcellularLocation>
        <location evidence="1">Membrane</location>
        <topology evidence="1">Single-pass type II membrane protein</topology>
    </subcellularLocation>
</comment>
<feature type="region of interest" description="Disordered" evidence="7">
    <location>
        <begin position="1"/>
        <end position="39"/>
    </location>
</feature>
<proteinExistence type="inferred from homology"/>
<evidence type="ECO:0000256" key="3">
    <source>
        <dbReference type="ARBA" id="ARBA00022692"/>
    </source>
</evidence>
<evidence type="ECO:0000256" key="6">
    <source>
        <dbReference type="ARBA" id="ARBA00023136"/>
    </source>
</evidence>
<keyword evidence="5 8" id="KW-1133">Transmembrane helix</keyword>
<dbReference type="PANTHER" id="PTHR23033:SF14">
    <property type="entry name" value="GLYCOPROTEIN-N-ACETYLGALACTOSAMINE 3-BETA-GALACTOSYLTRANSFERASE 1-RELATED"/>
    <property type="match status" value="1"/>
</dbReference>
<dbReference type="GO" id="GO:0016020">
    <property type="term" value="C:membrane"/>
    <property type="evidence" value="ECO:0007669"/>
    <property type="project" value="UniProtKB-SubCell"/>
</dbReference>
<dbReference type="InterPro" id="IPR026050">
    <property type="entry name" value="C1GALT1/C1GALT1_chp1"/>
</dbReference>
<sequence>MTHADRIRHRTSTKQHSTADIDIASTDVTQNGSSRRGEGKLHNQKLHVSVWVRFIAIITLFTIIALSISSSSRIGISKAIIGVNESNPFIVTIVMPSVVNPDARPHRLENIAKTWGPSSRAIYVVHSATEYPEGSDISVATTYPKLLLVPDHIGVDQGVARLEHVIRTVYNDINPNFGFFVNDHTFVLPFNLCQFVQNLDSSKDLYAGHALKGKDEVAFNSGAAGYLLSRSTMTKLIKEWDNPNSKCVAANASKWLQGNPGILMAECFERVLNIPVIDTRDEDDLSHRFHAYGVVRTVTAKFDDWYMNKHKTLDDVLGVDTKYHHQLQEGENCCSTGSISFHYVEAGESLALWDVMQTIHQSPLLSNAEIKEYMYKVWPADKDGLGFYAHVLPDSQLAIWNDLTQVVRKISVGMTPPSC</sequence>
<evidence type="ECO:0000256" key="2">
    <source>
        <dbReference type="ARBA" id="ARBA00006462"/>
    </source>
</evidence>
<evidence type="ECO:0000256" key="1">
    <source>
        <dbReference type="ARBA" id="ARBA00004606"/>
    </source>
</evidence>
<dbReference type="Gene3D" id="3.90.550.50">
    <property type="match status" value="1"/>
</dbReference>
<dbReference type="PANTHER" id="PTHR23033">
    <property type="entry name" value="BETA1,3-GALACTOSYLTRANSFERASE"/>
    <property type="match status" value="1"/>
</dbReference>
<reference evidence="9 10" key="1">
    <citation type="submission" date="2024-10" db="EMBL/GenBank/DDBJ databases">
        <title>Updated reference genomes for cyclostephanoid diatoms.</title>
        <authorList>
            <person name="Roberts W.R."/>
            <person name="Alverson A.J."/>
        </authorList>
    </citation>
    <scope>NUCLEOTIDE SEQUENCE [LARGE SCALE GENOMIC DNA]</scope>
    <source>
        <strain evidence="9 10">AJA232-27</strain>
    </source>
</reference>